<reference evidence="2 3" key="1">
    <citation type="submission" date="2019-02" db="EMBL/GenBank/DDBJ databases">
        <title>Kribbella capetownensis sp. nov. and Kribbella speibonae sp. nov., isolated from soil.</title>
        <authorList>
            <person name="Curtis S.M."/>
            <person name="Norton I."/>
            <person name="Everest G.J."/>
            <person name="Meyers P.R."/>
        </authorList>
    </citation>
    <scope>NUCLEOTIDE SEQUENCE [LARGE SCALE GENOMIC DNA]</scope>
    <source>
        <strain evidence="2 3">YM53</strain>
    </source>
</reference>
<feature type="compositionally biased region" description="Basic and acidic residues" evidence="1">
    <location>
        <begin position="66"/>
        <end position="82"/>
    </location>
</feature>
<feature type="region of interest" description="Disordered" evidence="1">
    <location>
        <begin position="1"/>
        <end position="24"/>
    </location>
</feature>
<dbReference type="Proteomes" id="UP000293342">
    <property type="component" value="Unassembled WGS sequence"/>
</dbReference>
<dbReference type="AlphaFoldDB" id="A0A4R0INI8"/>
<protein>
    <submittedName>
        <fullName evidence="2">Uncharacterized protein</fullName>
    </submittedName>
</protein>
<dbReference type="RefSeq" id="WP_131519401.1">
    <property type="nucleotide sequence ID" value="NZ_SJKD01000019.1"/>
</dbReference>
<name>A0A4R0INI8_9ACTN</name>
<evidence type="ECO:0000256" key="1">
    <source>
        <dbReference type="SAM" id="MobiDB-lite"/>
    </source>
</evidence>
<comment type="caution">
    <text evidence="2">The sequence shown here is derived from an EMBL/GenBank/DDBJ whole genome shotgun (WGS) entry which is preliminary data.</text>
</comment>
<accession>A0A4R0INI8</accession>
<evidence type="ECO:0000313" key="3">
    <source>
        <dbReference type="Proteomes" id="UP000293342"/>
    </source>
</evidence>
<gene>
    <name evidence="2" type="ORF">E0H75_42430</name>
</gene>
<organism evidence="2 3">
    <name type="scientific">Kribbella capetownensis</name>
    <dbReference type="NCBI Taxonomy" id="1572659"/>
    <lineage>
        <taxon>Bacteria</taxon>
        <taxon>Bacillati</taxon>
        <taxon>Actinomycetota</taxon>
        <taxon>Actinomycetes</taxon>
        <taxon>Propionibacteriales</taxon>
        <taxon>Kribbellaceae</taxon>
        <taxon>Kribbella</taxon>
    </lineage>
</organism>
<evidence type="ECO:0000313" key="2">
    <source>
        <dbReference type="EMBL" id="TCC33914.1"/>
    </source>
</evidence>
<proteinExistence type="predicted"/>
<feature type="region of interest" description="Disordered" evidence="1">
    <location>
        <begin position="39"/>
        <end position="89"/>
    </location>
</feature>
<sequence>MNEKLPPSGGLPPRHLEQVFTPPAKRSENLQRILSAVPPAKARVVPAQDPAPSVEAEADAAPATIEEVKTEPTESSRPDPVDRAAPLPGGSDARKMIIVYMPASQREWLRKAAVGSTQLYVVLSAVDQVERAGKLAEAIAKAQQPDTSGLFVLPQTTRGGSTNVQVSLWALESHIKVLDDLVSKYAAPSRSALVRAALAYKQHHRH</sequence>
<dbReference type="EMBL" id="SJKD01000019">
    <property type="protein sequence ID" value="TCC33914.1"/>
    <property type="molecule type" value="Genomic_DNA"/>
</dbReference>
<keyword evidence="3" id="KW-1185">Reference proteome</keyword>